<dbReference type="InterPro" id="IPR017850">
    <property type="entry name" value="Alkaline_phosphatase_core_sf"/>
</dbReference>
<dbReference type="PANTHER" id="PTHR43737">
    <property type="entry name" value="BLL7424 PROTEIN"/>
    <property type="match status" value="1"/>
</dbReference>
<proteinExistence type="predicted"/>
<dbReference type="AlphaFoldDB" id="A0A517QR32"/>
<gene>
    <name evidence="1" type="ORF">Mal48_33320</name>
</gene>
<protein>
    <recommendedName>
        <fullName evidence="3">DUF1501 domain-containing protein</fullName>
    </recommendedName>
</protein>
<dbReference type="SUPFAM" id="SSF53649">
    <property type="entry name" value="Alkaline phosphatase-like"/>
    <property type="match status" value="1"/>
</dbReference>
<dbReference type="PROSITE" id="PS51318">
    <property type="entry name" value="TAT"/>
    <property type="match status" value="1"/>
</dbReference>
<dbReference type="Pfam" id="PF07394">
    <property type="entry name" value="DUF1501"/>
    <property type="match status" value="1"/>
</dbReference>
<evidence type="ECO:0000313" key="1">
    <source>
        <dbReference type="EMBL" id="QDT34073.1"/>
    </source>
</evidence>
<dbReference type="KEGG" id="tpol:Mal48_33320"/>
<reference evidence="1 2" key="1">
    <citation type="submission" date="2019-02" db="EMBL/GenBank/DDBJ databases">
        <title>Deep-cultivation of Planctomycetes and their phenomic and genomic characterization uncovers novel biology.</title>
        <authorList>
            <person name="Wiegand S."/>
            <person name="Jogler M."/>
            <person name="Boedeker C."/>
            <person name="Pinto D."/>
            <person name="Vollmers J."/>
            <person name="Rivas-Marin E."/>
            <person name="Kohn T."/>
            <person name="Peeters S.H."/>
            <person name="Heuer A."/>
            <person name="Rast P."/>
            <person name="Oberbeckmann S."/>
            <person name="Bunk B."/>
            <person name="Jeske O."/>
            <person name="Meyerdierks A."/>
            <person name="Storesund J.E."/>
            <person name="Kallscheuer N."/>
            <person name="Luecker S."/>
            <person name="Lage O.M."/>
            <person name="Pohl T."/>
            <person name="Merkel B.J."/>
            <person name="Hornburger P."/>
            <person name="Mueller R.-W."/>
            <person name="Bruemmer F."/>
            <person name="Labrenz M."/>
            <person name="Spormann A.M."/>
            <person name="Op den Camp H."/>
            <person name="Overmann J."/>
            <person name="Amann R."/>
            <person name="Jetten M.S.M."/>
            <person name="Mascher T."/>
            <person name="Medema M.H."/>
            <person name="Devos D.P."/>
            <person name="Kaster A.-K."/>
            <person name="Ovreas L."/>
            <person name="Rohde M."/>
            <person name="Galperin M.Y."/>
            <person name="Jogler C."/>
        </authorList>
    </citation>
    <scope>NUCLEOTIDE SEQUENCE [LARGE SCALE GENOMIC DNA]</scope>
    <source>
        <strain evidence="1 2">Mal48</strain>
    </source>
</reference>
<dbReference type="InterPro" id="IPR006311">
    <property type="entry name" value="TAT_signal"/>
</dbReference>
<organism evidence="1 2">
    <name type="scientific">Thalassoglobus polymorphus</name>
    <dbReference type="NCBI Taxonomy" id="2527994"/>
    <lineage>
        <taxon>Bacteria</taxon>
        <taxon>Pseudomonadati</taxon>
        <taxon>Planctomycetota</taxon>
        <taxon>Planctomycetia</taxon>
        <taxon>Planctomycetales</taxon>
        <taxon>Planctomycetaceae</taxon>
        <taxon>Thalassoglobus</taxon>
    </lineage>
</organism>
<evidence type="ECO:0000313" key="2">
    <source>
        <dbReference type="Proteomes" id="UP000315724"/>
    </source>
</evidence>
<dbReference type="EMBL" id="CP036267">
    <property type="protein sequence ID" value="QDT34073.1"/>
    <property type="molecule type" value="Genomic_DNA"/>
</dbReference>
<dbReference type="InterPro" id="IPR010869">
    <property type="entry name" value="DUF1501"/>
</dbReference>
<evidence type="ECO:0008006" key="3">
    <source>
        <dbReference type="Google" id="ProtNLM"/>
    </source>
</evidence>
<accession>A0A517QR32</accession>
<dbReference type="PANTHER" id="PTHR43737:SF1">
    <property type="entry name" value="DUF1501 DOMAIN-CONTAINING PROTEIN"/>
    <property type="match status" value="1"/>
</dbReference>
<sequence>MLLASHISTTRIHFKQLKTFSRGLAMNTSIPAGMSRRHFMNHMALGGATALGATQFLSSLEANAAQVAGAQKACILVWLGGGAPTIDMWDLKPGSKNGGEFKPISTKGDLQICEHLPKIAMEMDNLSVVRSLSTREADHMRGSYYMHTAYVPNPTVVHPTFGSVVSYELGAKRKDLEIPSFVSIGGGGMGPGFLGMSHAPFVVDSRGQIQNANTNDMNKDRLRQRLDMLSTIEDGFIKSNRGDVGQAHKDVYKKAVNLMTSEQMRAFRAEEEPAPVREMYGNTPFGNTLIMARRLVQTGVPFIEVQFPGGWDLHQNVFTTLRDQRLPLLDSGISGLVRDLKQRGMFEHTTIVVMGEFGRTPRINQNVGRDHWATSWSALIGGGGLQGGRAIGETDADGLRIVSESYLPGDLWATVSHALRIPLNTVHTSKRGRPMKLANGGQPIQGLIG</sequence>
<keyword evidence="2" id="KW-1185">Reference proteome</keyword>
<dbReference type="Proteomes" id="UP000315724">
    <property type="component" value="Chromosome"/>
</dbReference>
<name>A0A517QR32_9PLAN</name>